<evidence type="ECO:0000256" key="3">
    <source>
        <dbReference type="PROSITE-ProRule" id="PRU00221"/>
    </source>
</evidence>
<dbReference type="PRINTS" id="PR00320">
    <property type="entry name" value="GPROTEINBRPT"/>
</dbReference>
<feature type="repeat" description="WD" evidence="3">
    <location>
        <begin position="1335"/>
        <end position="1368"/>
    </location>
</feature>
<evidence type="ECO:0000259" key="4">
    <source>
        <dbReference type="Pfam" id="PF00656"/>
    </source>
</evidence>
<feature type="repeat" description="WD" evidence="3">
    <location>
        <begin position="799"/>
        <end position="831"/>
    </location>
</feature>
<dbReference type="SUPFAM" id="SSF50978">
    <property type="entry name" value="WD40 repeat-like"/>
    <property type="match status" value="2"/>
</dbReference>
<accession>A0ABS7QC09</accession>
<feature type="repeat" description="WD" evidence="3">
    <location>
        <begin position="974"/>
        <end position="1015"/>
    </location>
</feature>
<dbReference type="Pfam" id="PF20703">
    <property type="entry name" value="nSTAND1"/>
    <property type="match status" value="1"/>
</dbReference>
<dbReference type="PANTHER" id="PTHR19879">
    <property type="entry name" value="TRANSCRIPTION INITIATION FACTOR TFIID"/>
    <property type="match status" value="1"/>
</dbReference>
<dbReference type="PROSITE" id="PS50294">
    <property type="entry name" value="WD_REPEATS_REGION"/>
    <property type="match status" value="10"/>
</dbReference>
<dbReference type="NCBIfam" id="NF047832">
    <property type="entry name" value="caspase_w_EACC1"/>
    <property type="match status" value="1"/>
</dbReference>
<dbReference type="InterPro" id="IPR020472">
    <property type="entry name" value="WD40_PAC1"/>
</dbReference>
<dbReference type="Gene3D" id="3.40.50.1460">
    <property type="match status" value="1"/>
</dbReference>
<dbReference type="Gene3D" id="2.130.10.10">
    <property type="entry name" value="YVTN repeat-like/Quinoprotein amine dehydrogenase"/>
    <property type="match status" value="5"/>
</dbReference>
<dbReference type="InterPro" id="IPR011600">
    <property type="entry name" value="Pept_C14_caspase"/>
</dbReference>
<comment type="caution">
    <text evidence="6">The sequence shown here is derived from an EMBL/GenBank/DDBJ whole genome shotgun (WGS) entry which is preliminary data.</text>
</comment>
<reference evidence="6 7" key="1">
    <citation type="submission" date="2021-08" db="EMBL/GenBank/DDBJ databases">
        <title>WGS of actinomycetes from Thailand.</title>
        <authorList>
            <person name="Thawai C."/>
        </authorList>
    </citation>
    <scope>NUCLEOTIDE SEQUENCE [LARGE SCALE GENOMIC DNA]</scope>
    <source>
        <strain evidence="6 7">PLK6-54</strain>
    </source>
</reference>
<dbReference type="EMBL" id="JAINZZ010000035">
    <property type="protein sequence ID" value="MBY8880689.1"/>
    <property type="molecule type" value="Genomic_DNA"/>
</dbReference>
<dbReference type="PANTHER" id="PTHR19879:SF9">
    <property type="entry name" value="TRANSCRIPTION INITIATION FACTOR TFIID SUBUNIT 5"/>
    <property type="match status" value="1"/>
</dbReference>
<dbReference type="InterPro" id="IPR001680">
    <property type="entry name" value="WD40_rpt"/>
</dbReference>
<feature type="domain" description="Peptidase C14 caspase" evidence="4">
    <location>
        <begin position="63"/>
        <end position="218"/>
    </location>
</feature>
<dbReference type="Pfam" id="PF00400">
    <property type="entry name" value="WD40"/>
    <property type="match status" value="13"/>
</dbReference>
<evidence type="ECO:0000313" key="7">
    <source>
        <dbReference type="Proteomes" id="UP000778578"/>
    </source>
</evidence>
<keyword evidence="2" id="KW-0677">Repeat</keyword>
<dbReference type="Proteomes" id="UP000778578">
    <property type="component" value="Unassembled WGS sequence"/>
</dbReference>
<feature type="repeat" description="WD" evidence="3">
    <location>
        <begin position="928"/>
        <end position="962"/>
    </location>
</feature>
<proteinExistence type="predicted"/>
<dbReference type="RefSeq" id="WP_222965965.1">
    <property type="nucleotide sequence ID" value="NZ_JAINZZ010000035.1"/>
</dbReference>
<dbReference type="InterPro" id="IPR027417">
    <property type="entry name" value="P-loop_NTPase"/>
</dbReference>
<keyword evidence="7" id="KW-1185">Reference proteome</keyword>
<dbReference type="Pfam" id="PF00656">
    <property type="entry name" value="Peptidase_C14"/>
    <property type="match status" value="1"/>
</dbReference>
<evidence type="ECO:0000313" key="6">
    <source>
        <dbReference type="EMBL" id="MBY8880689.1"/>
    </source>
</evidence>
<name>A0ABS7QC09_9ACTN</name>
<feature type="repeat" description="WD" evidence="3">
    <location>
        <begin position="1244"/>
        <end position="1285"/>
    </location>
</feature>
<dbReference type="InterPro" id="IPR015943">
    <property type="entry name" value="WD40/YVTN_repeat-like_dom_sf"/>
</dbReference>
<evidence type="ECO:0000259" key="5">
    <source>
        <dbReference type="Pfam" id="PF20703"/>
    </source>
</evidence>
<protein>
    <submittedName>
        <fullName evidence="6">Caspase family protein</fullName>
    </submittedName>
</protein>
<organism evidence="6 7">
    <name type="scientific">Actinacidiphila acidipaludis</name>
    <dbReference type="NCBI Taxonomy" id="2873382"/>
    <lineage>
        <taxon>Bacteria</taxon>
        <taxon>Bacillati</taxon>
        <taxon>Actinomycetota</taxon>
        <taxon>Actinomycetes</taxon>
        <taxon>Kitasatosporales</taxon>
        <taxon>Streptomycetaceae</taxon>
        <taxon>Actinacidiphila</taxon>
    </lineage>
</organism>
<feature type="repeat" description="WD" evidence="3">
    <location>
        <begin position="845"/>
        <end position="871"/>
    </location>
</feature>
<dbReference type="SUPFAM" id="SSF52540">
    <property type="entry name" value="P-loop containing nucleoside triphosphate hydrolases"/>
    <property type="match status" value="1"/>
</dbReference>
<dbReference type="InterPro" id="IPR019775">
    <property type="entry name" value="WD40_repeat_CS"/>
</dbReference>
<feature type="repeat" description="WD" evidence="3">
    <location>
        <begin position="1075"/>
        <end position="1097"/>
    </location>
</feature>
<dbReference type="InterPro" id="IPR049052">
    <property type="entry name" value="nSTAND1"/>
</dbReference>
<dbReference type="InterPro" id="IPR036322">
    <property type="entry name" value="WD40_repeat_dom_sf"/>
</dbReference>
<feature type="repeat" description="WD" evidence="3">
    <location>
        <begin position="1156"/>
        <end position="1189"/>
    </location>
</feature>
<keyword evidence="1 3" id="KW-0853">WD repeat</keyword>
<evidence type="ECO:0000256" key="1">
    <source>
        <dbReference type="ARBA" id="ARBA00022574"/>
    </source>
</evidence>
<dbReference type="CDD" id="cd00200">
    <property type="entry name" value="WD40"/>
    <property type="match status" value="2"/>
</dbReference>
<feature type="repeat" description="WD" evidence="3">
    <location>
        <begin position="1380"/>
        <end position="1413"/>
    </location>
</feature>
<evidence type="ECO:0000256" key="2">
    <source>
        <dbReference type="ARBA" id="ARBA00022737"/>
    </source>
</evidence>
<feature type="domain" description="Novel STAND NTPase 1" evidence="5">
    <location>
        <begin position="266"/>
        <end position="667"/>
    </location>
</feature>
<feature type="repeat" description="WD" evidence="3">
    <location>
        <begin position="883"/>
        <end position="915"/>
    </location>
</feature>
<dbReference type="SMART" id="SM00320">
    <property type="entry name" value="WD40"/>
    <property type="match status" value="14"/>
</dbReference>
<gene>
    <name evidence="6" type="ORF">K7862_24065</name>
</gene>
<dbReference type="PROSITE" id="PS00678">
    <property type="entry name" value="WD_REPEATS_1"/>
    <property type="match status" value="5"/>
</dbReference>
<sequence>MNLHSAGTRALLAGTGTHVAGSRLPDVPAVADTVRDLGSVLIDRCGLRPENLLPPIVDPHPIELGNALIDAAKQAEDVFYFHYVGHGLVSPGNKLHLATRETDHFSEGLGFKALPYAVVADALSVCRARTVVVVLDCCYSGRARGSLGTAATDAFELAPLAGAYVLSSASADELALALPGERYTSFTGALMTLLREGDPAGLPELTVEGAFRHLRRELPLRGIPAPVRFLSGQAGDLVLARNPVGANPPVTDLADTGEPLADGVCPYRGLEPFTADDARFFFGREQLTRELLDHMATCWRTGAPVAVVGLSGSGKSSLLRAGVVPAVARGELPVRGSSAWPSMVLTPGAHPLDTLATRLAGPAGVTADAIRTELGADATRLHHVVDQALRRYAGGRNAGDSRLLLVVDQFEELFTVCQDADERAHFVRAVCAAAQEHALVVLGVRADFYAHCLAYPELARVLDDSTLRVRPMDPEQLREAIQKPADAAGLALEPGLVELLLHDLRAEHDFAAGTLPLLSYALLLTWQHRHRGRTLTLAGYRATGGVWNAVTRQAETVYGALAADEKQAARMMLLRMVSLGEGTEDTRRRIDLTELVEHAPAVATARDQLARARLITVDGDTGQISHEALLRVWGRLRDWIKADRAGLLVQQELSEAAGEWLRDRRDADRLHRGDRLHRARDWAADHPDQLSPTEREFLDASVGAEQRRRRVRTGAISALALLLVLSVVATVLAYQGRNEARAQQRAAIARSLLDQADSARGNAPQLALMLGIAADRLHSDTATTASLLTGLLDPYAGTLAGHTRAVSAVAFHPDNHIVATGGADNQVIIWDGTRRLGSLRTSARVDALAFSPDGRTLAAGIADGSIALWNVTIPSRPTPLSSVSGHTATVDALVFSPDGTTLASGSADDTVVLWDTSGRMAPERITRLTSHRQPVLSAAFSRDGHTLATGDAGGTAILWDVRHRDAPAHLSTLTEQNSGGTGSLAFSPDGRRVATGDGDGTVRLWDTHNRAKPQVIARLTGGWDGPASAVRFTAGGHSVLAVGGDHRMLGWDITDPTRPIQHTLVGGAGGNLTAAVALSPDGNTLATGSADDTVILWRSGTEAGIKPTFRLGGHRDAVRAVGYRPDGRVLATGSADGTVNVWDMSDRKLPRKAAHFTAHNGWVDALAFSPDGHTLAVSGEDGTTGLWDVHVPDAPNHIGSLPAQNDAVISLAFDPKGHVLATGGDKVILWNLTDPGRPTQIASPAGHTAQIAAMAFSPDGRTLATGSYDSTTILWDVTDPAHYRRSATLSGHTNRVTTLAFSPDGRTLATGSVDTSVILWDVRDRERPRMAATPLLEHTGWVRSVAFSPDGHLLATAGNDERTLLWDVTEPAQPHLLLQSRGHAAIITAVAFSADNRTLATGGGDHLVYLDDLTEIIDARAHAVVRACSRAGRGLDRAEWDRYVPGLPYQRTCS</sequence>
<feature type="repeat" description="WD" evidence="3">
    <location>
        <begin position="1289"/>
        <end position="1330"/>
    </location>
</feature>
<dbReference type="PROSITE" id="PS50082">
    <property type="entry name" value="WD_REPEATS_2"/>
    <property type="match status" value="12"/>
</dbReference>
<feature type="repeat" description="WD" evidence="3">
    <location>
        <begin position="1111"/>
        <end position="1152"/>
    </location>
</feature>